<dbReference type="STRING" id="1280952.HJA_01850"/>
<dbReference type="OrthoDB" id="1492993at2"/>
<dbReference type="EMBL" id="ARYJ01000001">
    <property type="protein sequence ID" value="KCZ91242.1"/>
    <property type="molecule type" value="Genomic_DNA"/>
</dbReference>
<feature type="transmembrane region" description="Helical" evidence="2">
    <location>
        <begin position="7"/>
        <end position="27"/>
    </location>
</feature>
<dbReference type="RefSeq" id="WP_035577438.1">
    <property type="nucleotide sequence ID" value="NZ_ARYJ01000001.1"/>
</dbReference>
<keyword evidence="2" id="KW-1133">Transmembrane helix</keyword>
<keyword evidence="4" id="KW-1185">Reference proteome</keyword>
<dbReference type="PATRIC" id="fig|1280952.3.peg.376"/>
<feature type="region of interest" description="Disordered" evidence="1">
    <location>
        <begin position="186"/>
        <end position="206"/>
    </location>
</feature>
<dbReference type="AlphaFoldDB" id="A0A059FKV0"/>
<dbReference type="eggNOG" id="ENOG5033E3J">
    <property type="taxonomic scope" value="Bacteria"/>
</dbReference>
<keyword evidence="2" id="KW-0472">Membrane</keyword>
<name>A0A059FKV0_9PROT</name>
<evidence type="ECO:0000313" key="4">
    <source>
        <dbReference type="Proteomes" id="UP000024816"/>
    </source>
</evidence>
<protein>
    <submittedName>
        <fullName evidence="3">Uncharacterized protein</fullName>
    </submittedName>
</protein>
<evidence type="ECO:0000256" key="1">
    <source>
        <dbReference type="SAM" id="MobiDB-lite"/>
    </source>
</evidence>
<comment type="caution">
    <text evidence="3">The sequence shown here is derived from an EMBL/GenBank/DDBJ whole genome shotgun (WGS) entry which is preliminary data.</text>
</comment>
<keyword evidence="2" id="KW-0812">Transmembrane</keyword>
<gene>
    <name evidence="3" type="ORF">HJA_01850</name>
</gene>
<dbReference type="Proteomes" id="UP000024816">
    <property type="component" value="Unassembled WGS sequence"/>
</dbReference>
<feature type="compositionally biased region" description="Polar residues" evidence="1">
    <location>
        <begin position="187"/>
        <end position="198"/>
    </location>
</feature>
<evidence type="ECO:0000256" key="2">
    <source>
        <dbReference type="SAM" id="Phobius"/>
    </source>
</evidence>
<reference evidence="3 4" key="1">
    <citation type="journal article" date="2014" name="Antonie Van Leeuwenhoek">
        <title>Hyphomonas beringensis sp. nov. and Hyphomonas chukchiensis sp. nov., isolated from surface seawater of the Bering Sea and Chukchi Sea.</title>
        <authorList>
            <person name="Li C."/>
            <person name="Lai Q."/>
            <person name="Li G."/>
            <person name="Dong C."/>
            <person name="Wang J."/>
            <person name="Liao Y."/>
            <person name="Shao Z."/>
        </authorList>
    </citation>
    <scope>NUCLEOTIDE SEQUENCE [LARGE SCALE GENOMIC DNA]</scope>
    <source>
        <strain evidence="3 4">VP2</strain>
    </source>
</reference>
<evidence type="ECO:0000313" key="3">
    <source>
        <dbReference type="EMBL" id="KCZ91242.1"/>
    </source>
</evidence>
<accession>A0A059FKV0</accession>
<sequence>MGTGNKVEMVIAICAVVTSALAVFIAWDQGRVMRAQQHGSVYPVLQADGYVSTEPHVRDIGVRFRNSGVGPALIESVDILEDDERLDSLDAYRETLPGGYDLSWTSMVGRAVAPGETINALRISWPADAISPAVQAETADKWGELTMLVCYCSVFKRCWEVEGLSKNSPARRVKACTRSEEDIFENLSENPSPVSQVQDALDPELE</sequence>
<proteinExistence type="predicted"/>
<organism evidence="3 4">
    <name type="scientific">Hyphomonas jannaschiana VP2</name>
    <dbReference type="NCBI Taxonomy" id="1280952"/>
    <lineage>
        <taxon>Bacteria</taxon>
        <taxon>Pseudomonadati</taxon>
        <taxon>Pseudomonadota</taxon>
        <taxon>Alphaproteobacteria</taxon>
        <taxon>Hyphomonadales</taxon>
        <taxon>Hyphomonadaceae</taxon>
        <taxon>Hyphomonas</taxon>
    </lineage>
</organism>